<dbReference type="EMBL" id="CACTIH010005531">
    <property type="protein sequence ID" value="CAA2996699.1"/>
    <property type="molecule type" value="Genomic_DNA"/>
</dbReference>
<dbReference type="Gramene" id="OE9A060064T1">
    <property type="protein sequence ID" value="OE9A060064C1"/>
    <property type="gene ID" value="OE9A060064"/>
</dbReference>
<feature type="compositionally biased region" description="Basic and acidic residues" evidence="2">
    <location>
        <begin position="534"/>
        <end position="549"/>
    </location>
</feature>
<keyword evidence="4" id="KW-1185">Reference proteome</keyword>
<feature type="region of interest" description="Disordered" evidence="2">
    <location>
        <begin position="99"/>
        <end position="134"/>
    </location>
</feature>
<dbReference type="PANTHER" id="PTHR46445">
    <property type="entry name" value="RNA POLYMERASE II DEGRADATION FACTOR-LIKE PROTEIN (DUF1296)"/>
    <property type="match status" value="1"/>
</dbReference>
<feature type="region of interest" description="Disordered" evidence="2">
    <location>
        <begin position="525"/>
        <end position="549"/>
    </location>
</feature>
<dbReference type="GO" id="GO:0003677">
    <property type="term" value="F:DNA binding"/>
    <property type="evidence" value="ECO:0007669"/>
    <property type="project" value="InterPro"/>
</dbReference>
<feature type="non-terminal residue" evidence="3">
    <location>
        <position position="631"/>
    </location>
</feature>
<dbReference type="SUPFAM" id="SSF46950">
    <property type="entry name" value="Double-stranded DNA-binding domain"/>
    <property type="match status" value="1"/>
</dbReference>
<dbReference type="InterPro" id="IPR002836">
    <property type="entry name" value="PDCD5-like"/>
</dbReference>
<evidence type="ECO:0000256" key="2">
    <source>
        <dbReference type="SAM" id="MobiDB-lite"/>
    </source>
</evidence>
<evidence type="ECO:0000313" key="3">
    <source>
        <dbReference type="EMBL" id="CAA2996699.1"/>
    </source>
</evidence>
<proteinExistence type="inferred from homology"/>
<dbReference type="Gene3D" id="1.10.8.140">
    <property type="entry name" value="PDCD5-like"/>
    <property type="match status" value="1"/>
</dbReference>
<comment type="similarity">
    <text evidence="1">Belongs to the PDCD5 family.</text>
</comment>
<dbReference type="FunFam" id="1.10.8.140:FF:000002">
    <property type="entry name" value="Programmed cell death, putative"/>
    <property type="match status" value="1"/>
</dbReference>
<dbReference type="OrthoDB" id="762072at2759"/>
<gene>
    <name evidence="3" type="ORF">OLEA9_A060064</name>
</gene>
<accession>A0A8S0SWT1</accession>
<sequence length="631" mass="69115">VLLTHKNFSPSRIAQGMSPIGRSPISYSPKNDPIRQCRIKVQIGKLMNAVIPSPKVTSRPRFERMDCHKVAQNCAHVLAQTFESPRILANVRCYGYPKKKDTSESRSHGASNNSTQGSKSDADQGLPVDGERPSEVIPDHLQVQMADCSHLSFGSFGSGMSSVFSSGPSASMPVNSNLEEDHRDVDVSSVEHLNTRTGASSESYDASQPEELKMVNIEMAHGNQYAFPPYNPDYTFYNAQHLNAAFAQSQTNSQMQNLSSFSNVVKQVHTNSLPSTMLAANVHSGRESDLQYSPFSVTQSLPTKSGNSASSIGGSAISMPKALKTSSFPSTQPTPESLFGKNVATGPPLPQHLPSFTYMPSAFQQQFADNNTYHQSSAAILPQYKNSVSVSSLPQSAAVASGYDGFGSTTTIPGNFLMNMPTAPSGTNLSYDDVLSSRYKDSNHLISLQQNENSAMWLHGTNPKTVSAVLASTLGSRMIISNQIQEMVRLGGLKDNLSNPNRYEKAADPELEAIRQRRMQELMAQRSMGNPDSEQQKSQDDAKREAEEQRQMMLSEILTSEARARLARIALVKPEKARGVEDVILRAAQMGQIAEKVSEERLISLLEQFNTQTTKETKVTIRRRPSVLDDE</sequence>
<dbReference type="PANTHER" id="PTHR46445:SF3">
    <property type="entry name" value="RNA POLYMERASE II DEGRADATION FACTOR-LIKE PROTEIN (DUF1296)-RELATED"/>
    <property type="match status" value="1"/>
</dbReference>
<dbReference type="AlphaFoldDB" id="A0A8S0SWT1"/>
<reference evidence="3 4" key="1">
    <citation type="submission" date="2019-12" db="EMBL/GenBank/DDBJ databases">
        <authorList>
            <person name="Alioto T."/>
            <person name="Alioto T."/>
            <person name="Gomez Garrido J."/>
        </authorList>
    </citation>
    <scope>NUCLEOTIDE SEQUENCE [LARGE SCALE GENOMIC DNA]</scope>
</reference>
<dbReference type="Pfam" id="PF01984">
    <property type="entry name" value="dsDNA_bind"/>
    <property type="match status" value="1"/>
</dbReference>
<evidence type="ECO:0000313" key="4">
    <source>
        <dbReference type="Proteomes" id="UP000594638"/>
    </source>
</evidence>
<feature type="compositionally biased region" description="Polar residues" evidence="2">
    <location>
        <begin position="108"/>
        <end position="119"/>
    </location>
</feature>
<dbReference type="Proteomes" id="UP000594638">
    <property type="component" value="Unassembled WGS sequence"/>
</dbReference>
<evidence type="ECO:0000256" key="1">
    <source>
        <dbReference type="ARBA" id="ARBA00010490"/>
    </source>
</evidence>
<protein>
    <submittedName>
        <fullName evidence="3">GBF-interacting 1 isoform X3</fullName>
    </submittedName>
</protein>
<name>A0A8S0SWT1_OLEEU</name>
<comment type="caution">
    <text evidence="3">The sequence shown here is derived from an EMBL/GenBank/DDBJ whole genome shotgun (WGS) entry which is preliminary data.</text>
</comment>
<dbReference type="InterPro" id="IPR036883">
    <property type="entry name" value="PDCD5-like_sf"/>
</dbReference>
<organism evidence="3 4">
    <name type="scientific">Olea europaea subsp. europaea</name>
    <dbReference type="NCBI Taxonomy" id="158383"/>
    <lineage>
        <taxon>Eukaryota</taxon>
        <taxon>Viridiplantae</taxon>
        <taxon>Streptophyta</taxon>
        <taxon>Embryophyta</taxon>
        <taxon>Tracheophyta</taxon>
        <taxon>Spermatophyta</taxon>
        <taxon>Magnoliopsida</taxon>
        <taxon>eudicotyledons</taxon>
        <taxon>Gunneridae</taxon>
        <taxon>Pentapetalae</taxon>
        <taxon>asterids</taxon>
        <taxon>lamiids</taxon>
        <taxon>Lamiales</taxon>
        <taxon>Oleaceae</taxon>
        <taxon>Oleeae</taxon>
        <taxon>Olea</taxon>
    </lineage>
</organism>